<evidence type="ECO:0000313" key="1">
    <source>
        <dbReference type="EMBL" id="MBY20889.1"/>
    </source>
</evidence>
<dbReference type="EMBL" id="GGMR01008270">
    <property type="protein sequence ID" value="MBY20889.1"/>
    <property type="molecule type" value="Transcribed_RNA"/>
</dbReference>
<reference evidence="1" key="1">
    <citation type="submission" date="2018-04" db="EMBL/GenBank/DDBJ databases">
        <title>Transcriptome of Schizaphis graminum biotype I.</title>
        <authorList>
            <person name="Scully E.D."/>
            <person name="Geib S.M."/>
            <person name="Palmer N.A."/>
            <person name="Koch K."/>
            <person name="Bradshaw J."/>
            <person name="Heng-Moss T."/>
            <person name="Sarath G."/>
        </authorList>
    </citation>
    <scope>NUCLEOTIDE SEQUENCE</scope>
</reference>
<proteinExistence type="predicted"/>
<dbReference type="AlphaFoldDB" id="A0A2S2NUP1"/>
<sequence>MARGRSELRQLLKNGIEETKHMVDENIWRWWQQEWEDERVRGTWTKRLIPRVRDWVNRPHGVTSYYLTQMLTGHGCFQAYLHRFARTESAHCLSCGDTIDDAEHTFFKCSRWARKLEELEVAVNRAVSPETIVPIMLYNKGNWEAVERYVTLILRIKEQEERPRR</sequence>
<gene>
    <name evidence="1" type="primary">PO12_5</name>
    <name evidence="1" type="ORF">g.30505</name>
</gene>
<accession>A0A2S2NUP1</accession>
<organism evidence="1">
    <name type="scientific">Schizaphis graminum</name>
    <name type="common">Green bug aphid</name>
    <dbReference type="NCBI Taxonomy" id="13262"/>
    <lineage>
        <taxon>Eukaryota</taxon>
        <taxon>Metazoa</taxon>
        <taxon>Ecdysozoa</taxon>
        <taxon>Arthropoda</taxon>
        <taxon>Hexapoda</taxon>
        <taxon>Insecta</taxon>
        <taxon>Pterygota</taxon>
        <taxon>Neoptera</taxon>
        <taxon>Paraneoptera</taxon>
        <taxon>Hemiptera</taxon>
        <taxon>Sternorrhyncha</taxon>
        <taxon>Aphidomorpha</taxon>
        <taxon>Aphidoidea</taxon>
        <taxon>Aphididae</taxon>
        <taxon>Aphidini</taxon>
        <taxon>Schizaphis</taxon>
    </lineage>
</organism>
<name>A0A2S2NUP1_SCHGA</name>
<protein>
    <submittedName>
        <fullName evidence="1">Retrovirus-related Pol polyprotein from type-1 retrotransposable element R1 2</fullName>
    </submittedName>
</protein>